<dbReference type="PANTHER" id="PTHR33481">
    <property type="entry name" value="REVERSE TRANSCRIPTASE"/>
    <property type="match status" value="1"/>
</dbReference>
<gene>
    <name evidence="1" type="ORF">EVAR_91316_1</name>
</gene>
<comment type="caution">
    <text evidence="1">The sequence shown here is derived from an EMBL/GenBank/DDBJ whole genome shotgun (WGS) entry which is preliminary data.</text>
</comment>
<sequence length="220" mass="24589">MPIQRASQWRRHFILVGHIERANHYGNFTMVAFMDIEGAFNNVDPMAVVEALEQLGVDQSTVQLISRMLTRRTITSRIGATSVTREVGRGTPQTIGYADDVAIAVSGGYPESMARQLEYGLIVSDWGQHCGLRLSPAKRSYTFGKYKVHLRPSEIGWSLALANRASFGRHFDSRLTWKEYIRARAAKAISAMYVCKRAIGRTWGYSVVAGTGPRIHQITV</sequence>
<dbReference type="PANTHER" id="PTHR33481:SF1">
    <property type="entry name" value="ENDONUCLEASE_EXONUCLEASE_PHOSPHATASE DOMAIN-CONTAINING PROTEIN-RELATED"/>
    <property type="match status" value="1"/>
</dbReference>
<evidence type="ECO:0000313" key="2">
    <source>
        <dbReference type="Proteomes" id="UP000299102"/>
    </source>
</evidence>
<protein>
    <submittedName>
        <fullName evidence="1">Uncharacterized protein</fullName>
    </submittedName>
</protein>
<dbReference type="Proteomes" id="UP000299102">
    <property type="component" value="Unassembled WGS sequence"/>
</dbReference>
<dbReference type="OrthoDB" id="8063979at2759"/>
<accession>A0A4C1SSI0</accession>
<evidence type="ECO:0000313" key="1">
    <source>
        <dbReference type="EMBL" id="GBP05193.1"/>
    </source>
</evidence>
<proteinExistence type="predicted"/>
<organism evidence="1 2">
    <name type="scientific">Eumeta variegata</name>
    <name type="common">Bagworm moth</name>
    <name type="synonym">Eumeta japonica</name>
    <dbReference type="NCBI Taxonomy" id="151549"/>
    <lineage>
        <taxon>Eukaryota</taxon>
        <taxon>Metazoa</taxon>
        <taxon>Ecdysozoa</taxon>
        <taxon>Arthropoda</taxon>
        <taxon>Hexapoda</taxon>
        <taxon>Insecta</taxon>
        <taxon>Pterygota</taxon>
        <taxon>Neoptera</taxon>
        <taxon>Endopterygota</taxon>
        <taxon>Lepidoptera</taxon>
        <taxon>Glossata</taxon>
        <taxon>Ditrysia</taxon>
        <taxon>Tineoidea</taxon>
        <taxon>Psychidae</taxon>
        <taxon>Oiketicinae</taxon>
        <taxon>Eumeta</taxon>
    </lineage>
</organism>
<dbReference type="AlphaFoldDB" id="A0A4C1SSI0"/>
<dbReference type="EMBL" id="BGZK01003870">
    <property type="protein sequence ID" value="GBP05193.1"/>
    <property type="molecule type" value="Genomic_DNA"/>
</dbReference>
<keyword evidence="2" id="KW-1185">Reference proteome</keyword>
<name>A0A4C1SSI0_EUMVA</name>
<reference evidence="1 2" key="1">
    <citation type="journal article" date="2019" name="Commun. Biol.">
        <title>The bagworm genome reveals a unique fibroin gene that provides high tensile strength.</title>
        <authorList>
            <person name="Kono N."/>
            <person name="Nakamura H."/>
            <person name="Ohtoshi R."/>
            <person name="Tomita M."/>
            <person name="Numata K."/>
            <person name="Arakawa K."/>
        </authorList>
    </citation>
    <scope>NUCLEOTIDE SEQUENCE [LARGE SCALE GENOMIC DNA]</scope>
</reference>